<reference evidence="2" key="1">
    <citation type="journal article" date="2022" name="bioRxiv">
        <title>Sequencing and chromosome-scale assembly of the giantPleurodeles waltlgenome.</title>
        <authorList>
            <person name="Brown T."/>
            <person name="Elewa A."/>
            <person name="Iarovenko S."/>
            <person name="Subramanian E."/>
            <person name="Araus A.J."/>
            <person name="Petzold A."/>
            <person name="Susuki M."/>
            <person name="Suzuki K.-i.T."/>
            <person name="Hayashi T."/>
            <person name="Toyoda A."/>
            <person name="Oliveira C."/>
            <person name="Osipova E."/>
            <person name="Leigh N.D."/>
            <person name="Simon A."/>
            <person name="Yun M.H."/>
        </authorList>
    </citation>
    <scope>NUCLEOTIDE SEQUENCE</scope>
    <source>
        <strain evidence="2">20211129_DDA</strain>
        <tissue evidence="2">Liver</tissue>
    </source>
</reference>
<evidence type="ECO:0000313" key="2">
    <source>
        <dbReference type="EMBL" id="KAJ1191596.1"/>
    </source>
</evidence>
<feature type="region of interest" description="Disordered" evidence="1">
    <location>
        <begin position="1"/>
        <end position="27"/>
    </location>
</feature>
<proteinExistence type="predicted"/>
<name>A0AAV7USJ8_PLEWA</name>
<sequence>MKNTLAPQVSPPRRCAQSPGPSRKRTGEDALEAFARLKKACLKQTHDPESLTDKLAGSPCSLDMDLEPEGPTLPAKDPVATEVHGDDMDGYFETGVRYFDRDRDRRKKEEWRTRSGPIRHWSAVDWLRKKSIFDVVSR</sequence>
<dbReference type="AlphaFoldDB" id="A0AAV7USJ8"/>
<accession>A0AAV7USJ8</accession>
<gene>
    <name evidence="2" type="ORF">NDU88_000912</name>
</gene>
<evidence type="ECO:0000256" key="1">
    <source>
        <dbReference type="SAM" id="MobiDB-lite"/>
    </source>
</evidence>
<feature type="region of interest" description="Disordered" evidence="1">
    <location>
        <begin position="45"/>
        <end position="88"/>
    </location>
</feature>
<keyword evidence="3" id="KW-1185">Reference proteome</keyword>
<evidence type="ECO:0000313" key="3">
    <source>
        <dbReference type="Proteomes" id="UP001066276"/>
    </source>
</evidence>
<organism evidence="2 3">
    <name type="scientific">Pleurodeles waltl</name>
    <name type="common">Iberian ribbed newt</name>
    <dbReference type="NCBI Taxonomy" id="8319"/>
    <lineage>
        <taxon>Eukaryota</taxon>
        <taxon>Metazoa</taxon>
        <taxon>Chordata</taxon>
        <taxon>Craniata</taxon>
        <taxon>Vertebrata</taxon>
        <taxon>Euteleostomi</taxon>
        <taxon>Amphibia</taxon>
        <taxon>Batrachia</taxon>
        <taxon>Caudata</taxon>
        <taxon>Salamandroidea</taxon>
        <taxon>Salamandridae</taxon>
        <taxon>Pleurodelinae</taxon>
        <taxon>Pleurodeles</taxon>
    </lineage>
</organism>
<comment type="caution">
    <text evidence="2">The sequence shown here is derived from an EMBL/GenBank/DDBJ whole genome shotgun (WGS) entry which is preliminary data.</text>
</comment>
<dbReference type="EMBL" id="JANPWB010000004">
    <property type="protein sequence ID" value="KAJ1191596.1"/>
    <property type="molecule type" value="Genomic_DNA"/>
</dbReference>
<dbReference type="Proteomes" id="UP001066276">
    <property type="component" value="Chromosome 2_2"/>
</dbReference>
<protein>
    <submittedName>
        <fullName evidence="2">Uncharacterized protein</fullName>
    </submittedName>
</protein>